<name>A0A645EYA2_9ZZZZ</name>
<sequence>MTMTIRTANHRSTKTSANTVEAHSFCSRFMSASVILFEDAIIVASIFVVLLTLALFVRVLTPAVFVLLVGVTLIISCDNLIARHKMPEPQS</sequence>
<reference evidence="2" key="1">
    <citation type="submission" date="2019-08" db="EMBL/GenBank/DDBJ databases">
        <authorList>
            <person name="Kucharzyk K."/>
            <person name="Murdoch R.W."/>
            <person name="Higgins S."/>
            <person name="Loffler F."/>
        </authorList>
    </citation>
    <scope>NUCLEOTIDE SEQUENCE</scope>
</reference>
<keyword evidence="1" id="KW-1133">Transmembrane helix</keyword>
<evidence type="ECO:0000256" key="1">
    <source>
        <dbReference type="SAM" id="Phobius"/>
    </source>
</evidence>
<keyword evidence="1" id="KW-0812">Transmembrane</keyword>
<feature type="transmembrane region" description="Helical" evidence="1">
    <location>
        <begin position="63"/>
        <end position="82"/>
    </location>
</feature>
<gene>
    <name evidence="2" type="ORF">SDC9_153706</name>
</gene>
<protein>
    <submittedName>
        <fullName evidence="2">Uncharacterized protein</fullName>
    </submittedName>
</protein>
<evidence type="ECO:0000313" key="2">
    <source>
        <dbReference type="EMBL" id="MPN06450.1"/>
    </source>
</evidence>
<feature type="transmembrane region" description="Helical" evidence="1">
    <location>
        <begin position="34"/>
        <end position="57"/>
    </location>
</feature>
<dbReference type="EMBL" id="VSSQ01052353">
    <property type="protein sequence ID" value="MPN06450.1"/>
    <property type="molecule type" value="Genomic_DNA"/>
</dbReference>
<comment type="caution">
    <text evidence="2">The sequence shown here is derived from an EMBL/GenBank/DDBJ whole genome shotgun (WGS) entry which is preliminary data.</text>
</comment>
<accession>A0A645EYA2</accession>
<keyword evidence="1" id="KW-0472">Membrane</keyword>
<organism evidence="2">
    <name type="scientific">bioreactor metagenome</name>
    <dbReference type="NCBI Taxonomy" id="1076179"/>
    <lineage>
        <taxon>unclassified sequences</taxon>
        <taxon>metagenomes</taxon>
        <taxon>ecological metagenomes</taxon>
    </lineage>
</organism>
<dbReference type="AlphaFoldDB" id="A0A645EYA2"/>
<proteinExistence type="predicted"/>